<evidence type="ECO:0000256" key="1">
    <source>
        <dbReference type="SAM" id="Phobius"/>
    </source>
</evidence>
<dbReference type="InterPro" id="IPR013106">
    <property type="entry name" value="Ig_V-set"/>
</dbReference>
<dbReference type="InterPro" id="IPR036179">
    <property type="entry name" value="Ig-like_dom_sf"/>
</dbReference>
<evidence type="ECO:0000259" key="3">
    <source>
        <dbReference type="SMART" id="SM00409"/>
    </source>
</evidence>
<dbReference type="SMART" id="SM00409">
    <property type="entry name" value="IG"/>
    <property type="match status" value="2"/>
</dbReference>
<feature type="chain" id="PRO_5027664690" evidence="2">
    <location>
        <begin position="25"/>
        <end position="298"/>
    </location>
</feature>
<dbReference type="AlphaFoldDB" id="A0A6P6J9I8"/>
<feature type="domain" description="Immunoglobulin" evidence="3">
    <location>
        <begin position="32"/>
        <end position="134"/>
    </location>
</feature>
<keyword evidence="1" id="KW-1133">Transmembrane helix</keyword>
<name>A0A6P6J9I8_CARAU</name>
<gene>
    <name evidence="5" type="primary">LOC113040387</name>
</gene>
<feature type="signal peptide" evidence="2">
    <location>
        <begin position="1"/>
        <end position="24"/>
    </location>
</feature>
<dbReference type="InterPro" id="IPR003599">
    <property type="entry name" value="Ig_sub"/>
</dbReference>
<evidence type="ECO:0000256" key="2">
    <source>
        <dbReference type="SAM" id="SignalP"/>
    </source>
</evidence>
<dbReference type="InterPro" id="IPR013783">
    <property type="entry name" value="Ig-like_fold"/>
</dbReference>
<dbReference type="GeneID" id="113040387"/>
<keyword evidence="1" id="KW-0812">Transmembrane</keyword>
<protein>
    <submittedName>
        <fullName evidence="5">Uncharacterized protein LOC113040387 isoform X1</fullName>
    </submittedName>
</protein>
<proteinExistence type="predicted"/>
<dbReference type="PANTHER" id="PTHR21063">
    <property type="entry name" value="LFA-3"/>
    <property type="match status" value="1"/>
</dbReference>
<keyword evidence="1" id="KW-0472">Membrane</keyword>
<dbReference type="SUPFAM" id="SSF48726">
    <property type="entry name" value="Immunoglobulin"/>
    <property type="match status" value="2"/>
</dbReference>
<organism evidence="4 5">
    <name type="scientific">Carassius auratus</name>
    <name type="common">Goldfish</name>
    <dbReference type="NCBI Taxonomy" id="7957"/>
    <lineage>
        <taxon>Eukaryota</taxon>
        <taxon>Metazoa</taxon>
        <taxon>Chordata</taxon>
        <taxon>Craniata</taxon>
        <taxon>Vertebrata</taxon>
        <taxon>Euteleostomi</taxon>
        <taxon>Actinopterygii</taxon>
        <taxon>Neopterygii</taxon>
        <taxon>Teleostei</taxon>
        <taxon>Ostariophysi</taxon>
        <taxon>Cypriniformes</taxon>
        <taxon>Cyprinidae</taxon>
        <taxon>Cyprininae</taxon>
        <taxon>Carassius</taxon>
    </lineage>
</organism>
<feature type="domain" description="Immunoglobulin" evidence="3">
    <location>
        <begin position="140"/>
        <end position="243"/>
    </location>
</feature>
<evidence type="ECO:0000313" key="5">
    <source>
        <dbReference type="RefSeq" id="XP_026054522.1"/>
    </source>
</evidence>
<reference evidence="5" key="1">
    <citation type="submission" date="2025-08" db="UniProtKB">
        <authorList>
            <consortium name="RefSeq"/>
        </authorList>
    </citation>
    <scope>IDENTIFICATION</scope>
    <source>
        <strain evidence="5">Wakin</strain>
        <tissue evidence="5">Muscle</tissue>
    </source>
</reference>
<dbReference type="PANTHER" id="PTHR21063:SF4">
    <property type="entry name" value="CD48 ANTIGEN-RELATED"/>
    <property type="match status" value="1"/>
</dbReference>
<keyword evidence="2" id="KW-0732">Signal</keyword>
<feature type="transmembrane region" description="Helical" evidence="1">
    <location>
        <begin position="247"/>
        <end position="270"/>
    </location>
</feature>
<evidence type="ECO:0000313" key="4">
    <source>
        <dbReference type="Proteomes" id="UP000515129"/>
    </source>
</evidence>
<dbReference type="OrthoDB" id="8935802at2759"/>
<dbReference type="Pfam" id="PF07686">
    <property type="entry name" value="V-set"/>
    <property type="match status" value="1"/>
</dbReference>
<accession>A0A6P6J9I8</accession>
<dbReference type="Proteomes" id="UP000515129">
    <property type="component" value="Chromosome 22"/>
</dbReference>
<dbReference type="KEGG" id="caua:113040387"/>
<dbReference type="Gene3D" id="2.60.40.10">
    <property type="entry name" value="Immunoglobulins"/>
    <property type="match status" value="2"/>
</dbReference>
<dbReference type="RefSeq" id="XP_026054522.1">
    <property type="nucleotide sequence ID" value="XM_026198737.1"/>
</dbReference>
<sequence>MAAYGLKNTYIFILIVVLAFFVHGASNVGSDTVYVFVMKGDSVTLHTNITMNRRERFKWYFIDDLIAQINGDLGYNCTYVQCNRKDERFRDRLKLDHQSGDLMIANISTSDTGVYRLQTFPGRQIKKAFNVDVKGVSAEMKEKSVKEGESVTLDTPEEKNNNNLLMWYFNETLIAKITGDPMEICKDVQCKERFRDRLKVDLFGSLTITNIRTTDSGLYQLQITRSSNRFSITSIKSFTVTVTDSGLSLAAIAAIIIILVLSMAAAAVCYRYRQSRKTDNKENVPSVRFQVIGTDEKR</sequence>
<keyword evidence="4" id="KW-1185">Reference proteome</keyword>